<evidence type="ECO:0000313" key="1">
    <source>
        <dbReference type="EMBL" id="KAA6386893.1"/>
    </source>
</evidence>
<dbReference type="Proteomes" id="UP000324800">
    <property type="component" value="Unassembled WGS sequence"/>
</dbReference>
<proteinExistence type="predicted"/>
<evidence type="ECO:0000313" key="2">
    <source>
        <dbReference type="Proteomes" id="UP000324800"/>
    </source>
</evidence>
<name>A0A5J4VX38_9EUKA</name>
<comment type="caution">
    <text evidence="1">The sequence shown here is derived from an EMBL/GenBank/DDBJ whole genome shotgun (WGS) entry which is preliminary data.</text>
</comment>
<gene>
    <name evidence="1" type="ORF">EZS28_017580</name>
</gene>
<organism evidence="1 2">
    <name type="scientific">Streblomastix strix</name>
    <dbReference type="NCBI Taxonomy" id="222440"/>
    <lineage>
        <taxon>Eukaryota</taxon>
        <taxon>Metamonada</taxon>
        <taxon>Preaxostyla</taxon>
        <taxon>Oxymonadida</taxon>
        <taxon>Streblomastigidae</taxon>
        <taxon>Streblomastix</taxon>
    </lineage>
</organism>
<dbReference type="EMBL" id="SNRW01004603">
    <property type="protein sequence ID" value="KAA6386893.1"/>
    <property type="molecule type" value="Genomic_DNA"/>
</dbReference>
<protein>
    <submittedName>
        <fullName evidence="1">Uncharacterized protein</fullName>
    </submittedName>
</protein>
<dbReference type="AlphaFoldDB" id="A0A5J4VX38"/>
<accession>A0A5J4VX38</accession>
<sequence length="80" mass="8765">MFDDIAIAVARIIFDEEVELVPLCESADESGRLEGRVLVADIDDGVYDKGGDQDNECSECIECGFLLYLDDCSCYGGEKC</sequence>
<reference evidence="1 2" key="1">
    <citation type="submission" date="2019-03" db="EMBL/GenBank/DDBJ databases">
        <title>Single cell metagenomics reveals metabolic interactions within the superorganism composed of flagellate Streblomastix strix and complex community of Bacteroidetes bacteria on its surface.</title>
        <authorList>
            <person name="Treitli S.C."/>
            <person name="Kolisko M."/>
            <person name="Husnik F."/>
            <person name="Keeling P."/>
            <person name="Hampl V."/>
        </authorList>
    </citation>
    <scope>NUCLEOTIDE SEQUENCE [LARGE SCALE GENOMIC DNA]</scope>
    <source>
        <strain evidence="1">ST1C</strain>
    </source>
</reference>